<evidence type="ECO:0000259" key="5">
    <source>
        <dbReference type="PROSITE" id="PS50250"/>
    </source>
</evidence>
<keyword evidence="2 4" id="KW-0396">Initiation factor</keyword>
<dbReference type="Gene3D" id="1.10.10.10">
    <property type="entry name" value="Winged helix-like DNA-binding domain superfamily/Winged helix DNA-binding domain"/>
    <property type="match status" value="1"/>
</dbReference>
<dbReference type="GO" id="GO:0003723">
    <property type="term" value="F:RNA binding"/>
    <property type="evidence" value="ECO:0007669"/>
    <property type="project" value="UniProtKB-UniRule"/>
</dbReference>
<dbReference type="GO" id="GO:0016282">
    <property type="term" value="C:eukaryotic 43S preinitiation complex"/>
    <property type="evidence" value="ECO:0007669"/>
    <property type="project" value="UniProtKB-UniRule"/>
</dbReference>
<keyword evidence="7" id="KW-1185">Reference proteome</keyword>
<dbReference type="Pfam" id="PF10075">
    <property type="entry name" value="CSN8_PSD8_EIF3K"/>
    <property type="match status" value="1"/>
</dbReference>
<proteinExistence type="inferred from homology"/>
<evidence type="ECO:0000256" key="2">
    <source>
        <dbReference type="ARBA" id="ARBA00022540"/>
    </source>
</evidence>
<dbReference type="SUPFAM" id="SSF48371">
    <property type="entry name" value="ARM repeat"/>
    <property type="match status" value="1"/>
</dbReference>
<dbReference type="GO" id="GO:0005852">
    <property type="term" value="C:eukaryotic translation initiation factor 3 complex"/>
    <property type="evidence" value="ECO:0007669"/>
    <property type="project" value="UniProtKB-UniRule"/>
</dbReference>
<dbReference type="GO" id="GO:0033290">
    <property type="term" value="C:eukaryotic 48S preinitiation complex"/>
    <property type="evidence" value="ECO:0007669"/>
    <property type="project" value="UniProtKB-UniRule"/>
</dbReference>
<dbReference type="InterPro" id="IPR033464">
    <property type="entry name" value="CSN8_PSD8_EIF3K"/>
</dbReference>
<evidence type="ECO:0000313" key="7">
    <source>
        <dbReference type="Proteomes" id="UP000326757"/>
    </source>
</evidence>
<comment type="subcellular location">
    <subcellularLocation>
        <location evidence="4">Cytoplasm</location>
    </subcellularLocation>
</comment>
<dbReference type="InterPro" id="IPR009374">
    <property type="entry name" value="eIF3k"/>
</dbReference>
<dbReference type="InterPro" id="IPR036388">
    <property type="entry name" value="WH-like_DNA-bd_sf"/>
</dbReference>
<dbReference type="InterPro" id="IPR000717">
    <property type="entry name" value="PCI_dom"/>
</dbReference>
<dbReference type="InterPro" id="IPR036390">
    <property type="entry name" value="WH_DNA-bd_sf"/>
</dbReference>
<dbReference type="EMBL" id="VIGI01000012">
    <property type="protein sequence ID" value="KAB8293177.1"/>
    <property type="molecule type" value="Genomic_DNA"/>
</dbReference>
<accession>A0A5N6JW66</accession>
<comment type="subunit">
    <text evidence="4">Component of the eukaryotic translation initiation factor 3 (eIF-3) complex.</text>
</comment>
<dbReference type="GO" id="GO:0003743">
    <property type="term" value="F:translation initiation factor activity"/>
    <property type="evidence" value="ECO:0007669"/>
    <property type="project" value="UniProtKB-UniRule"/>
</dbReference>
<protein>
    <recommendedName>
        <fullName evidence="4">Eukaryotic translation initiation factor 3 subunit K</fullName>
        <shortName evidence="4">eIF3k</shortName>
    </recommendedName>
    <alternativeName>
        <fullName evidence="4">eIF-3 p25</fullName>
    </alternativeName>
</protein>
<feature type="domain" description="PCI" evidence="5">
    <location>
        <begin position="161"/>
        <end position="342"/>
    </location>
</feature>
<gene>
    <name evidence="6" type="ORF">EYC80_007522</name>
</gene>
<dbReference type="PANTHER" id="PTHR13022:SF0">
    <property type="entry name" value="EUKARYOTIC TRANSLATION INITIATION FACTOR 3 SUBUNIT K"/>
    <property type="match status" value="1"/>
</dbReference>
<dbReference type="PANTHER" id="PTHR13022">
    <property type="entry name" value="EUKARYOTIC TRANSLATION INITIATION FACTOR 3 SUBUNIT 11"/>
    <property type="match status" value="1"/>
</dbReference>
<dbReference type="PROSITE" id="PS50250">
    <property type="entry name" value="PCI"/>
    <property type="match status" value="1"/>
</dbReference>
<dbReference type="FunFam" id="1.10.10.10:FF:000389">
    <property type="entry name" value="Eukaryotic translation initiation factor 3 subunit K"/>
    <property type="match status" value="1"/>
</dbReference>
<evidence type="ECO:0000256" key="3">
    <source>
        <dbReference type="ARBA" id="ARBA00022917"/>
    </source>
</evidence>
<dbReference type="GO" id="GO:0001732">
    <property type="term" value="P:formation of cytoplasmic translation initiation complex"/>
    <property type="evidence" value="ECO:0007669"/>
    <property type="project" value="UniProtKB-UniRule"/>
</dbReference>
<organism evidence="6 7">
    <name type="scientific">Monilinia laxa</name>
    <name type="common">Brown rot fungus</name>
    <name type="synonym">Sclerotinia laxa</name>
    <dbReference type="NCBI Taxonomy" id="61186"/>
    <lineage>
        <taxon>Eukaryota</taxon>
        <taxon>Fungi</taxon>
        <taxon>Dikarya</taxon>
        <taxon>Ascomycota</taxon>
        <taxon>Pezizomycotina</taxon>
        <taxon>Leotiomycetes</taxon>
        <taxon>Helotiales</taxon>
        <taxon>Sclerotiniaceae</taxon>
        <taxon>Monilinia</taxon>
    </lineage>
</organism>
<dbReference type="Gene3D" id="1.25.40.250">
    <property type="entry name" value="ARM repeat, domain 1"/>
    <property type="match status" value="1"/>
</dbReference>
<evidence type="ECO:0000256" key="4">
    <source>
        <dbReference type="HAMAP-Rule" id="MF_03010"/>
    </source>
</evidence>
<comment type="function">
    <text evidence="4">Component of the eukaryotic translation initiation factor 3 (eIF-3) complex, which is involved in protein synthesis of a specialized repertoire of mRNAs and, together with other initiation factors, stimulates binding of mRNA and methionyl-tRNAi to the 40S ribosome. The eIF-3 complex specifically targets and initiates translation of a subset of mRNAs involved in cell proliferation.</text>
</comment>
<dbReference type="AlphaFoldDB" id="A0A5N6JW66"/>
<comment type="caution">
    <text evidence="6">The sequence shown here is derived from an EMBL/GenBank/DDBJ whole genome shotgun (WGS) entry which is preliminary data.</text>
</comment>
<reference evidence="6 7" key="1">
    <citation type="submission" date="2019-06" db="EMBL/GenBank/DDBJ databases">
        <title>Genome Sequence of the Brown Rot Fungal Pathogen Monilinia laxa.</title>
        <authorList>
            <person name="De Miccolis Angelini R.M."/>
            <person name="Landi L."/>
            <person name="Abate D."/>
            <person name="Pollastro S."/>
            <person name="Romanazzi G."/>
            <person name="Faretra F."/>
        </authorList>
    </citation>
    <scope>NUCLEOTIDE SEQUENCE [LARGE SCALE GENOMIC DNA]</scope>
    <source>
        <strain evidence="6 7">Mlax316</strain>
    </source>
</reference>
<name>A0A5N6JW66_MONLA</name>
<dbReference type="GO" id="GO:0043022">
    <property type="term" value="F:ribosome binding"/>
    <property type="evidence" value="ECO:0007669"/>
    <property type="project" value="InterPro"/>
</dbReference>
<keyword evidence="1 4" id="KW-0963">Cytoplasm</keyword>
<dbReference type="HAMAP" id="MF_03010">
    <property type="entry name" value="eIF3k"/>
    <property type="match status" value="1"/>
</dbReference>
<comment type="similarity">
    <text evidence="4">Belongs to the eIF-3 subunit K family.</text>
</comment>
<dbReference type="InterPro" id="IPR016020">
    <property type="entry name" value="Transl_init_fac_sub12_N_euk"/>
</dbReference>
<sequence length="360" mass="40391">MARVVEEELERLDDDSDRDENDFLLWDEPWECKQNIPLGVHLPFDWSGTGVNLCLWACDSGIAHVSNMFDAKPQISFNFPSSFFGRPANSSPTSSSLHQPPSSLLFFHIQPKIRNMGVPFDFAPDRPDHIDAILNGLDRYNPETTNIFQEYVTLQCEEKTYDCYANLALLKLYQFNPHLTKDETITNILVKSLTVFPSPDFSLALHLLPPHILTPISASSALPAAGDAPLSEAVQKLAVLNTLLSSANYSQFWSTLDSDDLYADLIADVSGFEESIRIRIASTISQSVREIATSELENWLGMNGEAFEKFIKEVCGWTIENGVVIVPLNKENEAKGTVVRENVKMEQFSRVIKRAYEQPA</sequence>
<evidence type="ECO:0000256" key="1">
    <source>
        <dbReference type="ARBA" id="ARBA00022490"/>
    </source>
</evidence>
<dbReference type="Proteomes" id="UP000326757">
    <property type="component" value="Unassembled WGS sequence"/>
</dbReference>
<keyword evidence="3 4" id="KW-0648">Protein biosynthesis</keyword>
<dbReference type="SUPFAM" id="SSF46785">
    <property type="entry name" value="Winged helix' DNA-binding domain"/>
    <property type="match status" value="1"/>
</dbReference>
<dbReference type="GO" id="GO:0006446">
    <property type="term" value="P:regulation of translational initiation"/>
    <property type="evidence" value="ECO:0007669"/>
    <property type="project" value="InterPro"/>
</dbReference>
<dbReference type="FunFam" id="1.25.40.250:FF:000003">
    <property type="entry name" value="Eukaryotic translation initiation factor 3 subunit K"/>
    <property type="match status" value="1"/>
</dbReference>
<dbReference type="InterPro" id="IPR016024">
    <property type="entry name" value="ARM-type_fold"/>
</dbReference>
<evidence type="ECO:0000313" key="6">
    <source>
        <dbReference type="EMBL" id="KAB8293177.1"/>
    </source>
</evidence>
<dbReference type="OrthoDB" id="337745at2759"/>